<protein>
    <recommendedName>
        <fullName evidence="4">Host attachment protein</fullName>
    </recommendedName>
</protein>
<evidence type="ECO:0000256" key="1">
    <source>
        <dbReference type="SAM" id="MobiDB-lite"/>
    </source>
</evidence>
<keyword evidence="3" id="KW-1185">Reference proteome</keyword>
<organism evidence="2 3">
    <name type="scientific">Hyphococcus luteus</name>
    <dbReference type="NCBI Taxonomy" id="2058213"/>
    <lineage>
        <taxon>Bacteria</taxon>
        <taxon>Pseudomonadati</taxon>
        <taxon>Pseudomonadota</taxon>
        <taxon>Alphaproteobacteria</taxon>
        <taxon>Parvularculales</taxon>
        <taxon>Parvularculaceae</taxon>
        <taxon>Hyphococcus</taxon>
    </lineage>
</organism>
<gene>
    <name evidence="2" type="ORF">CW354_13240</name>
</gene>
<reference evidence="2 3" key="1">
    <citation type="submission" date="2017-12" db="EMBL/GenBank/DDBJ databases">
        <authorList>
            <person name="Hurst M.R.H."/>
        </authorList>
    </citation>
    <scope>NUCLEOTIDE SEQUENCE [LARGE SCALE GENOMIC DNA]</scope>
    <source>
        <strain evidence="2 3">SY-3-19</strain>
    </source>
</reference>
<evidence type="ECO:0000313" key="2">
    <source>
        <dbReference type="EMBL" id="PQA87017.1"/>
    </source>
</evidence>
<accession>A0A2S7K3E9</accession>
<name>A0A2S7K3E9_9PROT</name>
<dbReference type="EMBL" id="PJCH01000010">
    <property type="protein sequence ID" value="PQA87017.1"/>
    <property type="molecule type" value="Genomic_DNA"/>
</dbReference>
<dbReference type="OrthoDB" id="9812459at2"/>
<feature type="region of interest" description="Disordered" evidence="1">
    <location>
        <begin position="57"/>
        <end position="88"/>
    </location>
</feature>
<evidence type="ECO:0008006" key="4">
    <source>
        <dbReference type="Google" id="ProtNLM"/>
    </source>
</evidence>
<dbReference type="Pfam" id="PF10116">
    <property type="entry name" value="Host_attach"/>
    <property type="match status" value="1"/>
</dbReference>
<evidence type="ECO:0000313" key="3">
    <source>
        <dbReference type="Proteomes" id="UP000239504"/>
    </source>
</evidence>
<comment type="caution">
    <text evidence="2">The sequence shown here is derived from an EMBL/GenBank/DDBJ whole genome shotgun (WGS) entry which is preliminary data.</text>
</comment>
<feature type="compositionally biased region" description="Basic and acidic residues" evidence="1">
    <location>
        <begin position="57"/>
        <end position="70"/>
    </location>
</feature>
<dbReference type="AlphaFoldDB" id="A0A2S7K3E9"/>
<dbReference type="InterPro" id="IPR019291">
    <property type="entry name" value="Host_attachment_protein"/>
</dbReference>
<dbReference type="Proteomes" id="UP000239504">
    <property type="component" value="Unassembled WGS sequence"/>
</dbReference>
<proteinExistence type="predicted"/>
<sequence>MARAWLISLNKKGGPMKIPKRTTWFLIADSAKARIIESNGPHQGGWRVIEEWADEDARTPSRELERDRPPRGRTIGTGEPFTMEGRSEHDKAGEAFLAARAGDLAEAAKQTRYDQLVIVAPPSALGYLRKKLHPDVTAKVIGVYDKDLTNETERELHAYFVEKLEHW</sequence>